<dbReference type="KEGG" id="mlv:CVS47_01608"/>
<protein>
    <submittedName>
        <fullName evidence="1">Uncharacterized protein</fullName>
    </submittedName>
</protein>
<dbReference type="Proteomes" id="UP000276888">
    <property type="component" value="Chromosome"/>
</dbReference>
<proteinExistence type="predicted"/>
<accession>A0A3S9WAT9</accession>
<name>A0A3S9WAT9_9MICO</name>
<keyword evidence="2" id="KW-1185">Reference proteome</keyword>
<dbReference type="AlphaFoldDB" id="A0A3S9WAT9"/>
<reference evidence="1 2" key="1">
    <citation type="submission" date="2018-08" db="EMBL/GenBank/DDBJ databases">
        <title>Microbacterium lemovicicum sp. nov., a bacterium isolated from a natural uranium-rich soil.</title>
        <authorList>
            <person name="ORTET P."/>
        </authorList>
    </citation>
    <scope>NUCLEOTIDE SEQUENCE [LARGE SCALE GENOMIC DNA]</scope>
    <source>
        <strain evidence="1 2">Viu22</strain>
    </source>
</reference>
<dbReference type="InterPro" id="IPR018561">
    <property type="entry name" value="AosR"/>
</dbReference>
<gene>
    <name evidence="1" type="ORF">CVS47_01608</name>
</gene>
<evidence type="ECO:0000313" key="1">
    <source>
        <dbReference type="EMBL" id="AZS36983.1"/>
    </source>
</evidence>
<sequence length="168" mass="18381">MTEGSRLVVLEMTRIEATHLAGLVGQFVELLEDDVEGARTDDPAVARLVPPAYADDEEAAREFRSLTEDDLLSRRAADAHAVLSSLGPEIIDEDADLSLATVTDVITIPLDPNGVRSWLRTLAAVRLVLASRLGIIDDDDHSEDDPRFGIYDWLGFRLDGLVRAATED</sequence>
<evidence type="ECO:0000313" key="2">
    <source>
        <dbReference type="Proteomes" id="UP000276888"/>
    </source>
</evidence>
<dbReference type="OrthoDB" id="3268479at2"/>
<dbReference type="Pfam" id="PF09438">
    <property type="entry name" value="DUF2017"/>
    <property type="match status" value="1"/>
</dbReference>
<dbReference type="RefSeq" id="WP_127095605.1">
    <property type="nucleotide sequence ID" value="NZ_CP031423.1"/>
</dbReference>
<organism evidence="1 2">
    <name type="scientific">Microbacterium lemovicicum</name>
    <dbReference type="NCBI Taxonomy" id="1072463"/>
    <lineage>
        <taxon>Bacteria</taxon>
        <taxon>Bacillati</taxon>
        <taxon>Actinomycetota</taxon>
        <taxon>Actinomycetes</taxon>
        <taxon>Micrococcales</taxon>
        <taxon>Microbacteriaceae</taxon>
        <taxon>Microbacterium</taxon>
    </lineage>
</organism>
<dbReference type="EMBL" id="CP031423">
    <property type="protein sequence ID" value="AZS36983.1"/>
    <property type="molecule type" value="Genomic_DNA"/>
</dbReference>